<proteinExistence type="inferred from homology"/>
<dbReference type="EC" id="3.4.11.10" evidence="7"/>
<dbReference type="PANTHER" id="PTHR11963:SF23">
    <property type="entry name" value="CYTOSOL AMINOPEPTIDASE"/>
    <property type="match status" value="1"/>
</dbReference>
<dbReference type="Proteomes" id="UP000177821">
    <property type="component" value="Unassembled WGS sequence"/>
</dbReference>
<dbReference type="InterPro" id="IPR008283">
    <property type="entry name" value="Peptidase_M17_N"/>
</dbReference>
<evidence type="ECO:0000256" key="1">
    <source>
        <dbReference type="ARBA" id="ARBA00000135"/>
    </source>
</evidence>
<dbReference type="SUPFAM" id="SSF52949">
    <property type="entry name" value="Macro domain-like"/>
    <property type="match status" value="1"/>
</dbReference>
<accession>A0A1G1WQJ1</accession>
<evidence type="ECO:0000313" key="9">
    <source>
        <dbReference type="EMBL" id="OGY29998.1"/>
    </source>
</evidence>
<dbReference type="GO" id="GO:0006508">
    <property type="term" value="P:proteolysis"/>
    <property type="evidence" value="ECO:0007669"/>
    <property type="project" value="UniProtKB-KW"/>
</dbReference>
<dbReference type="HAMAP" id="MF_00181">
    <property type="entry name" value="Cytosol_peptidase_M17"/>
    <property type="match status" value="1"/>
</dbReference>
<gene>
    <name evidence="7" type="primary">pepA</name>
    <name evidence="9" type="ORF">A3J50_02860</name>
</gene>
<comment type="caution">
    <text evidence="9">The sequence shown here is derived from an EMBL/GenBank/DDBJ whole genome shotgun (WGS) entry which is preliminary data.</text>
</comment>
<dbReference type="SUPFAM" id="SSF53187">
    <property type="entry name" value="Zn-dependent exopeptidases"/>
    <property type="match status" value="1"/>
</dbReference>
<feature type="active site" evidence="7">
    <location>
        <position position="349"/>
    </location>
</feature>
<keyword evidence="6 7" id="KW-0378">Hydrolase</keyword>
<comment type="subcellular location">
    <subcellularLocation>
        <location evidence="7">Cytoplasm</location>
    </subcellularLocation>
</comment>
<comment type="function">
    <text evidence="7">Presumably involved in the processing and regular turnover of intracellular proteins. Catalyzes the removal of unsubstituted N-terminal amino acids from various peptides.</text>
</comment>
<dbReference type="GO" id="GO:0005737">
    <property type="term" value="C:cytoplasm"/>
    <property type="evidence" value="ECO:0007669"/>
    <property type="project" value="UniProtKB-SubCell"/>
</dbReference>
<evidence type="ECO:0000256" key="2">
    <source>
        <dbReference type="ARBA" id="ARBA00000967"/>
    </source>
</evidence>
<dbReference type="Pfam" id="PF02789">
    <property type="entry name" value="Peptidase_M17_N"/>
    <property type="match status" value="1"/>
</dbReference>
<comment type="catalytic activity">
    <reaction evidence="2 7">
        <text>Release of an N-terminal amino acid, preferentially leucine, but not glutamic or aspartic acids.</text>
        <dbReference type="EC" id="3.4.11.10"/>
    </reaction>
</comment>
<dbReference type="Gene3D" id="3.40.630.10">
    <property type="entry name" value="Zn peptidases"/>
    <property type="match status" value="1"/>
</dbReference>
<dbReference type="CDD" id="cd00433">
    <property type="entry name" value="Peptidase_M17"/>
    <property type="match status" value="1"/>
</dbReference>
<feature type="binding site" evidence="7">
    <location>
        <position position="347"/>
    </location>
    <ligand>
        <name>Mn(2+)</name>
        <dbReference type="ChEBI" id="CHEBI:29035"/>
        <label>1</label>
    </ligand>
</feature>
<dbReference type="PANTHER" id="PTHR11963">
    <property type="entry name" value="LEUCINE AMINOPEPTIDASE-RELATED"/>
    <property type="match status" value="1"/>
</dbReference>
<organism evidence="9 10">
    <name type="scientific">Candidatus Woykebacteria bacterium RIFCSPHIGHO2_02_FULL_43_16b</name>
    <dbReference type="NCBI Taxonomy" id="1802601"/>
    <lineage>
        <taxon>Bacteria</taxon>
        <taxon>Candidatus Woykeibacteriota</taxon>
    </lineage>
</organism>
<dbReference type="Gene3D" id="3.40.220.10">
    <property type="entry name" value="Leucine Aminopeptidase, subunit E, domain 1"/>
    <property type="match status" value="1"/>
</dbReference>
<dbReference type="NCBIfam" id="NF002073">
    <property type="entry name" value="PRK00913.1-2"/>
    <property type="match status" value="1"/>
</dbReference>
<comment type="similarity">
    <text evidence="3 7">Belongs to the peptidase M17 family.</text>
</comment>
<dbReference type="NCBIfam" id="NF002074">
    <property type="entry name" value="PRK00913.1-4"/>
    <property type="match status" value="1"/>
</dbReference>
<sequence length="498" mass="53382">MKFSISTLSPEQLKLDTLVLNIFEGDQNLSPRVAQIDQALDSVISQGLKNGEIKAKLFESTLIYTFGKITPKKVLVLGSGKSSEFDSAKLTKLAAFAGRTLAKKGITQAGLCISTPKPDLREMSLMVEGLLTGVFDPAIYVSKKEDVKDLSDVVFNLDVPTSEKVEAEITNGVQVGECINWARRLVAEPANILTPQRVVEEAKSLATEFDLEIEVLDEKQAREKGMGAFCAIASGSDEPSFMVKLAYHGAKSPKKSVLGLVGKGVTFDSGGISIKPSDKMEEMKMDMAGAATVLSAMRLVAMTKPNIDVVGVMPITENLPSGKSVRPGDVVKAMNGKTIEVINTDAEGRVVLADALLWSQEMGITHLIDLATLTGAVISALGYEVSGVMGNNQEWLNKIIEHANKAGEKMWQLPSFDLYKELLKSSIADYANVPSSRQAGSIAGAMFLSEFVAPGIPWVHIDIGGTAWLNSEKPYMAKGPTGVGLKTISSLINEVATN</sequence>
<keyword evidence="5 7" id="KW-0645">Protease</keyword>
<feature type="binding site" evidence="7">
    <location>
        <position position="268"/>
    </location>
    <ligand>
        <name>Mn(2+)</name>
        <dbReference type="ChEBI" id="CHEBI:29035"/>
        <label>1</label>
    </ligand>
</feature>
<keyword evidence="7" id="KW-0479">Metal-binding</keyword>
<dbReference type="InterPro" id="IPR023042">
    <property type="entry name" value="Peptidase_M17_leu_NH2_pept"/>
</dbReference>
<feature type="active site" evidence="7">
    <location>
        <position position="275"/>
    </location>
</feature>
<dbReference type="GO" id="GO:0030145">
    <property type="term" value="F:manganese ion binding"/>
    <property type="evidence" value="ECO:0007669"/>
    <property type="project" value="UniProtKB-UniRule"/>
</dbReference>
<dbReference type="EMBL" id="MHCX01000010">
    <property type="protein sequence ID" value="OGY29998.1"/>
    <property type="molecule type" value="Genomic_DNA"/>
</dbReference>
<evidence type="ECO:0000313" key="10">
    <source>
        <dbReference type="Proteomes" id="UP000177821"/>
    </source>
</evidence>
<feature type="domain" description="Cytosol aminopeptidase" evidence="8">
    <location>
        <begin position="343"/>
        <end position="350"/>
    </location>
</feature>
<evidence type="ECO:0000256" key="5">
    <source>
        <dbReference type="ARBA" id="ARBA00022670"/>
    </source>
</evidence>
<feature type="binding site" evidence="7">
    <location>
        <position position="345"/>
    </location>
    <ligand>
        <name>Mn(2+)</name>
        <dbReference type="ChEBI" id="CHEBI:29035"/>
        <label>1</label>
    </ligand>
</feature>
<comment type="catalytic activity">
    <reaction evidence="1 7">
        <text>Release of an N-terminal amino acid, Xaa-|-Yaa-, in which Xaa is preferably Leu, but may be other amino acids including Pro although not Arg or Lys, and Yaa may be Pro. Amino acid amides and methyl esters are also readily hydrolyzed, but rates on arylamides are exceedingly low.</text>
        <dbReference type="EC" id="3.4.11.1"/>
    </reaction>
</comment>
<evidence type="ECO:0000256" key="7">
    <source>
        <dbReference type="HAMAP-Rule" id="MF_00181"/>
    </source>
</evidence>
<evidence type="ECO:0000256" key="3">
    <source>
        <dbReference type="ARBA" id="ARBA00009528"/>
    </source>
</evidence>
<evidence type="ECO:0000256" key="6">
    <source>
        <dbReference type="ARBA" id="ARBA00022801"/>
    </source>
</evidence>
<keyword evidence="4 7" id="KW-0031">Aminopeptidase</keyword>
<feature type="binding site" evidence="7">
    <location>
        <position position="286"/>
    </location>
    <ligand>
        <name>Mn(2+)</name>
        <dbReference type="ChEBI" id="CHEBI:29035"/>
        <label>2</label>
    </ligand>
</feature>
<feature type="binding site" evidence="7">
    <location>
        <position position="347"/>
    </location>
    <ligand>
        <name>Mn(2+)</name>
        <dbReference type="ChEBI" id="CHEBI:29035"/>
        <label>2</label>
    </ligand>
</feature>
<dbReference type="PRINTS" id="PR00481">
    <property type="entry name" value="LAMNOPPTDASE"/>
</dbReference>
<protein>
    <recommendedName>
        <fullName evidence="7">Probable cytosol aminopeptidase</fullName>
        <ecNumber evidence="7">3.4.11.1</ecNumber>
    </recommendedName>
    <alternativeName>
        <fullName evidence="7">Leucine aminopeptidase</fullName>
        <shortName evidence="7">LAP</shortName>
        <ecNumber evidence="7">3.4.11.10</ecNumber>
    </alternativeName>
    <alternativeName>
        <fullName evidence="7">Leucyl aminopeptidase</fullName>
    </alternativeName>
</protein>
<reference evidence="9 10" key="1">
    <citation type="journal article" date="2016" name="Nat. Commun.">
        <title>Thousands of microbial genomes shed light on interconnected biogeochemical processes in an aquifer system.</title>
        <authorList>
            <person name="Anantharaman K."/>
            <person name="Brown C.T."/>
            <person name="Hug L.A."/>
            <person name="Sharon I."/>
            <person name="Castelle C.J."/>
            <person name="Probst A.J."/>
            <person name="Thomas B.C."/>
            <person name="Singh A."/>
            <person name="Wilkins M.J."/>
            <person name="Karaoz U."/>
            <person name="Brodie E.L."/>
            <person name="Williams K.H."/>
            <person name="Hubbard S.S."/>
            <person name="Banfield J.F."/>
        </authorList>
    </citation>
    <scope>NUCLEOTIDE SEQUENCE [LARGE SCALE GENOMIC DNA]</scope>
</reference>
<dbReference type="PROSITE" id="PS00631">
    <property type="entry name" value="CYTOSOL_AP"/>
    <property type="match status" value="1"/>
</dbReference>
<evidence type="ECO:0000259" key="8">
    <source>
        <dbReference type="PROSITE" id="PS00631"/>
    </source>
</evidence>
<keyword evidence="7" id="KW-0963">Cytoplasm</keyword>
<comment type="cofactor">
    <cofactor evidence="7">
        <name>Mn(2+)</name>
        <dbReference type="ChEBI" id="CHEBI:29035"/>
    </cofactor>
    <text evidence="7">Binds 2 manganese ions per subunit.</text>
</comment>
<dbReference type="InterPro" id="IPR011356">
    <property type="entry name" value="Leucine_aapep/pepB"/>
</dbReference>
<keyword evidence="7" id="KW-0464">Manganese</keyword>
<name>A0A1G1WQJ1_9BACT</name>
<evidence type="ECO:0000256" key="4">
    <source>
        <dbReference type="ARBA" id="ARBA00022438"/>
    </source>
</evidence>
<dbReference type="Pfam" id="PF00883">
    <property type="entry name" value="Peptidase_M17"/>
    <property type="match status" value="1"/>
</dbReference>
<dbReference type="InterPro" id="IPR000819">
    <property type="entry name" value="Peptidase_M17_C"/>
</dbReference>
<feature type="binding site" evidence="7">
    <location>
        <position position="268"/>
    </location>
    <ligand>
        <name>Mn(2+)</name>
        <dbReference type="ChEBI" id="CHEBI:29035"/>
        <label>2</label>
    </ligand>
</feature>
<dbReference type="EC" id="3.4.11.1" evidence="7"/>
<feature type="binding site" evidence="7">
    <location>
        <position position="263"/>
    </location>
    <ligand>
        <name>Mn(2+)</name>
        <dbReference type="ChEBI" id="CHEBI:29035"/>
        <label>2</label>
    </ligand>
</feature>
<dbReference type="InterPro" id="IPR043472">
    <property type="entry name" value="Macro_dom-like"/>
</dbReference>
<dbReference type="AlphaFoldDB" id="A0A1G1WQJ1"/>
<dbReference type="GO" id="GO:0070006">
    <property type="term" value="F:metalloaminopeptidase activity"/>
    <property type="evidence" value="ECO:0007669"/>
    <property type="project" value="InterPro"/>
</dbReference>